<dbReference type="NCBIfam" id="TIGR00002">
    <property type="entry name" value="S16"/>
    <property type="match status" value="1"/>
</dbReference>
<feature type="non-terminal residue" evidence="4">
    <location>
        <position position="106"/>
    </location>
</feature>
<organism evidence="4">
    <name type="scientific">marine metagenome</name>
    <dbReference type="NCBI Taxonomy" id="408172"/>
    <lineage>
        <taxon>unclassified sequences</taxon>
        <taxon>metagenomes</taxon>
        <taxon>ecological metagenomes</taxon>
    </lineage>
</organism>
<gene>
    <name evidence="4" type="ORF">METZ01_LOCUS6583</name>
</gene>
<dbReference type="Pfam" id="PF00886">
    <property type="entry name" value="Ribosomal_S16"/>
    <property type="match status" value="1"/>
</dbReference>
<evidence type="ECO:0000256" key="1">
    <source>
        <dbReference type="ARBA" id="ARBA00022980"/>
    </source>
</evidence>
<feature type="compositionally biased region" description="Low complexity" evidence="3">
    <location>
        <begin position="93"/>
        <end position="106"/>
    </location>
</feature>
<dbReference type="AlphaFoldDB" id="A0A381NH55"/>
<proteinExistence type="inferred from homology"/>
<keyword evidence="1" id="KW-0689">Ribosomal protein</keyword>
<dbReference type="InterPro" id="IPR023803">
    <property type="entry name" value="Ribosomal_bS16_dom_sf"/>
</dbReference>
<evidence type="ECO:0000256" key="2">
    <source>
        <dbReference type="ARBA" id="ARBA00023274"/>
    </source>
</evidence>
<dbReference type="SUPFAM" id="SSF54565">
    <property type="entry name" value="Ribosomal protein S16"/>
    <property type="match status" value="1"/>
</dbReference>
<dbReference type="GO" id="GO:0006412">
    <property type="term" value="P:translation"/>
    <property type="evidence" value="ECO:0007669"/>
    <property type="project" value="InterPro"/>
</dbReference>
<dbReference type="PANTHER" id="PTHR12919">
    <property type="entry name" value="30S RIBOSOMAL PROTEIN S16"/>
    <property type="match status" value="1"/>
</dbReference>
<feature type="region of interest" description="Disordered" evidence="3">
    <location>
        <begin position="76"/>
        <end position="106"/>
    </location>
</feature>
<dbReference type="Gene3D" id="3.30.1320.10">
    <property type="match status" value="1"/>
</dbReference>
<keyword evidence="2" id="KW-0687">Ribonucleoprotein</keyword>
<dbReference type="EMBL" id="UINC01000345">
    <property type="protein sequence ID" value="SUZ53729.1"/>
    <property type="molecule type" value="Genomic_DNA"/>
</dbReference>
<sequence length="106" mass="11542">MGRKKKAHYRVVVADNDSPRDGRFIESIGYYKPLSNPARLVLNLERVDHWLSEGAQPSGTMKSLIAKARKGGDSLVALGEADPGEQQAKRAEALAARRAAEEQAAQ</sequence>
<name>A0A381NH55_9ZZZZ</name>
<protein>
    <recommendedName>
        <fullName evidence="5">30S ribosomal protein S16</fullName>
    </recommendedName>
</protein>
<evidence type="ECO:0000256" key="3">
    <source>
        <dbReference type="SAM" id="MobiDB-lite"/>
    </source>
</evidence>
<dbReference type="InterPro" id="IPR000307">
    <property type="entry name" value="Ribosomal_bS16"/>
</dbReference>
<evidence type="ECO:0008006" key="5">
    <source>
        <dbReference type="Google" id="ProtNLM"/>
    </source>
</evidence>
<evidence type="ECO:0000313" key="4">
    <source>
        <dbReference type="EMBL" id="SUZ53729.1"/>
    </source>
</evidence>
<dbReference type="GO" id="GO:0015935">
    <property type="term" value="C:small ribosomal subunit"/>
    <property type="evidence" value="ECO:0007669"/>
    <property type="project" value="TreeGrafter"/>
</dbReference>
<dbReference type="PANTHER" id="PTHR12919:SF20">
    <property type="entry name" value="SMALL RIBOSOMAL SUBUNIT PROTEIN BS16M"/>
    <property type="match status" value="1"/>
</dbReference>
<dbReference type="GO" id="GO:0005737">
    <property type="term" value="C:cytoplasm"/>
    <property type="evidence" value="ECO:0007669"/>
    <property type="project" value="UniProtKB-ARBA"/>
</dbReference>
<reference evidence="4" key="1">
    <citation type="submission" date="2018-05" db="EMBL/GenBank/DDBJ databases">
        <authorList>
            <person name="Lanie J.A."/>
            <person name="Ng W.-L."/>
            <person name="Kazmierczak K.M."/>
            <person name="Andrzejewski T.M."/>
            <person name="Davidsen T.M."/>
            <person name="Wayne K.J."/>
            <person name="Tettelin H."/>
            <person name="Glass J.I."/>
            <person name="Rusch D."/>
            <person name="Podicherti R."/>
            <person name="Tsui H.-C.T."/>
            <person name="Winkler M.E."/>
        </authorList>
    </citation>
    <scope>NUCLEOTIDE SEQUENCE</scope>
</reference>
<dbReference type="GO" id="GO:0003735">
    <property type="term" value="F:structural constituent of ribosome"/>
    <property type="evidence" value="ECO:0007669"/>
    <property type="project" value="InterPro"/>
</dbReference>
<accession>A0A381NH55</accession>
<dbReference type="HAMAP" id="MF_00385">
    <property type="entry name" value="Ribosomal_bS16"/>
    <property type="match status" value="1"/>
</dbReference>